<dbReference type="Pfam" id="PF13622">
    <property type="entry name" value="4HBT_3"/>
    <property type="match status" value="1"/>
</dbReference>
<organism evidence="3 4">
    <name type="scientific">Gordonia caeni</name>
    <dbReference type="NCBI Taxonomy" id="1007097"/>
    <lineage>
        <taxon>Bacteria</taxon>
        <taxon>Bacillati</taxon>
        <taxon>Actinomycetota</taxon>
        <taxon>Actinomycetes</taxon>
        <taxon>Mycobacteriales</taxon>
        <taxon>Gordoniaceae</taxon>
        <taxon>Gordonia</taxon>
    </lineage>
</organism>
<protein>
    <submittedName>
        <fullName evidence="3">Thioesterase family protein</fullName>
    </submittedName>
</protein>
<name>A0ABP7PK41_9ACTN</name>
<accession>A0ABP7PK41</accession>
<keyword evidence="4" id="KW-1185">Reference proteome</keyword>
<dbReference type="EMBL" id="BAAAZW010000009">
    <property type="protein sequence ID" value="GAA3966981.1"/>
    <property type="molecule type" value="Genomic_DNA"/>
</dbReference>
<feature type="domain" description="Acyl-CoA thioesterase-like N-terminal HotDog" evidence="1">
    <location>
        <begin position="45"/>
        <end position="144"/>
    </location>
</feature>
<dbReference type="RefSeq" id="WP_344785212.1">
    <property type="nucleotide sequence ID" value="NZ_BAAAZW010000009.1"/>
</dbReference>
<proteinExistence type="predicted"/>
<evidence type="ECO:0000313" key="4">
    <source>
        <dbReference type="Proteomes" id="UP001418444"/>
    </source>
</evidence>
<feature type="domain" description="Acyl-CoA thioesterase-like C-terminal" evidence="2">
    <location>
        <begin position="190"/>
        <end position="302"/>
    </location>
</feature>
<reference evidence="4" key="1">
    <citation type="journal article" date="2019" name="Int. J. Syst. Evol. Microbiol.">
        <title>The Global Catalogue of Microorganisms (GCM) 10K type strain sequencing project: providing services to taxonomists for standard genome sequencing and annotation.</title>
        <authorList>
            <consortium name="The Broad Institute Genomics Platform"/>
            <consortium name="The Broad Institute Genome Sequencing Center for Infectious Disease"/>
            <person name="Wu L."/>
            <person name="Ma J."/>
        </authorList>
    </citation>
    <scope>NUCLEOTIDE SEQUENCE [LARGE SCALE GENOMIC DNA]</scope>
    <source>
        <strain evidence="4">JCM 16923</strain>
    </source>
</reference>
<sequence>MAAHSTPGEAGTDAPQFPAYYEAVPVPAGADGDYRYFQPTGATVSVWSPDIQHGGPPTGLLVQAMEEAVDPRPVDERHENPDAPDSLAFTRVTMEILGAVGLGVNRVRTWVPRPGRQISQVAAELDAQQPDGSFRTVGRATAWRLRTGDTSAVAELPHPPLPTGPGEGPRTIGFAEVDGVSVPWGRVGFIGTVEVAFTQGRNGPASAVWLRPLLPLIAGSPTSELASAFTVIDVANGVGTRLDPAEWSWMNTDTTVHLTGRPRGEWIGLDAALAAGREGFGASFADLYDTGGFFGRSAQTVLLSKQP</sequence>
<evidence type="ECO:0000313" key="3">
    <source>
        <dbReference type="EMBL" id="GAA3966981.1"/>
    </source>
</evidence>
<comment type="caution">
    <text evidence="3">The sequence shown here is derived from an EMBL/GenBank/DDBJ whole genome shotgun (WGS) entry which is preliminary data.</text>
</comment>
<dbReference type="InterPro" id="IPR049450">
    <property type="entry name" value="ACOT8-like_C"/>
</dbReference>
<evidence type="ECO:0000259" key="2">
    <source>
        <dbReference type="Pfam" id="PF20789"/>
    </source>
</evidence>
<dbReference type="Pfam" id="PF20789">
    <property type="entry name" value="4HBT_3C"/>
    <property type="match status" value="1"/>
</dbReference>
<evidence type="ECO:0000259" key="1">
    <source>
        <dbReference type="Pfam" id="PF13622"/>
    </source>
</evidence>
<dbReference type="Proteomes" id="UP001418444">
    <property type="component" value="Unassembled WGS sequence"/>
</dbReference>
<dbReference type="InterPro" id="IPR049449">
    <property type="entry name" value="TesB_ACOT8-like_N"/>
</dbReference>
<dbReference type="SUPFAM" id="SSF54637">
    <property type="entry name" value="Thioesterase/thiol ester dehydrase-isomerase"/>
    <property type="match status" value="1"/>
</dbReference>
<gene>
    <name evidence="3" type="ORF">GCM10022231_30050</name>
</gene>
<dbReference type="InterPro" id="IPR029069">
    <property type="entry name" value="HotDog_dom_sf"/>
</dbReference>